<evidence type="ECO:0000256" key="2">
    <source>
        <dbReference type="ARBA" id="ARBA00004586"/>
    </source>
</evidence>
<dbReference type="Gene3D" id="3.40.1180.10">
    <property type="entry name" value="Decaprenyl diphosphate synthase-like"/>
    <property type="match status" value="1"/>
</dbReference>
<comment type="cofactor">
    <cofactor evidence="1">
        <name>Mg(2+)</name>
        <dbReference type="ChEBI" id="CHEBI:18420"/>
    </cofactor>
</comment>
<comment type="similarity">
    <text evidence="4">Belongs to the UPP synthase family.</text>
</comment>
<comment type="subcellular location">
    <subcellularLocation>
        <location evidence="2">Endoplasmic reticulum membrane</location>
    </subcellularLocation>
</comment>
<dbReference type="STRING" id="13706.A0A1X2H136"/>
<dbReference type="GO" id="GO:0005789">
    <property type="term" value="C:endoplasmic reticulum membrane"/>
    <property type="evidence" value="ECO:0007669"/>
    <property type="project" value="UniProtKB-SubCell"/>
</dbReference>
<keyword evidence="11" id="KW-0472">Membrane</keyword>
<dbReference type="EC" id="2.5.1.87" evidence="5"/>
<keyword evidence="7" id="KW-0812">Transmembrane</keyword>
<dbReference type="InParanoid" id="A0A1X2H136"/>
<accession>A0A1X2H136</accession>
<comment type="caution">
    <text evidence="13">The sequence shown here is derived from an EMBL/GenBank/DDBJ whole genome shotgun (WGS) entry which is preliminary data.</text>
</comment>
<comment type="pathway">
    <text evidence="3">Protein modification; protein glycosylation.</text>
</comment>
<name>A0A1X2H136_SYNRA</name>
<comment type="catalytic activity">
    <reaction evidence="12">
        <text>n isopentenyl diphosphate + (2E,6E)-farnesyl diphosphate = a di-trans,poly-cis-polyprenyl diphosphate + n diphosphate</text>
        <dbReference type="Rhea" id="RHEA:53008"/>
        <dbReference type="Rhea" id="RHEA-COMP:19494"/>
        <dbReference type="ChEBI" id="CHEBI:33019"/>
        <dbReference type="ChEBI" id="CHEBI:128769"/>
        <dbReference type="ChEBI" id="CHEBI:136960"/>
        <dbReference type="ChEBI" id="CHEBI:175763"/>
        <dbReference type="EC" id="2.5.1.87"/>
    </reaction>
</comment>
<keyword evidence="6" id="KW-0808">Transferase</keyword>
<dbReference type="SUPFAM" id="SSF64005">
    <property type="entry name" value="Undecaprenyl diphosphate synthase"/>
    <property type="match status" value="1"/>
</dbReference>
<evidence type="ECO:0000256" key="12">
    <source>
        <dbReference type="ARBA" id="ARBA00047353"/>
    </source>
</evidence>
<dbReference type="GO" id="GO:0045547">
    <property type="term" value="F:ditrans,polycis-polyprenyl diphosphate synthase [(2E,6E)-farnesyl diphosphate specific] activity"/>
    <property type="evidence" value="ECO:0007669"/>
    <property type="project" value="UniProtKB-EC"/>
</dbReference>
<evidence type="ECO:0000256" key="5">
    <source>
        <dbReference type="ARBA" id="ARBA00012596"/>
    </source>
</evidence>
<keyword evidence="14" id="KW-1185">Reference proteome</keyword>
<evidence type="ECO:0000256" key="6">
    <source>
        <dbReference type="ARBA" id="ARBA00022679"/>
    </source>
</evidence>
<evidence type="ECO:0000256" key="8">
    <source>
        <dbReference type="ARBA" id="ARBA00022824"/>
    </source>
</evidence>
<gene>
    <name evidence="13" type="ORF">BCR43DRAFT_96919</name>
</gene>
<evidence type="ECO:0000313" key="14">
    <source>
        <dbReference type="Proteomes" id="UP000242180"/>
    </source>
</evidence>
<evidence type="ECO:0000256" key="9">
    <source>
        <dbReference type="ARBA" id="ARBA00022842"/>
    </source>
</evidence>
<dbReference type="PANTHER" id="PTHR21528">
    <property type="entry name" value="DEHYDRODOLICHYL DIPHOSPHATE SYNTHASE COMPLEX SUBUNIT NUS1"/>
    <property type="match status" value="1"/>
</dbReference>
<protein>
    <recommendedName>
        <fullName evidence="5">ditrans,polycis-polyprenyl diphosphate synthase [(2E,6E)-farnesyldiphosphate specific]</fullName>
        <ecNumber evidence="5">2.5.1.87</ecNumber>
    </recommendedName>
</protein>
<evidence type="ECO:0000256" key="3">
    <source>
        <dbReference type="ARBA" id="ARBA00004922"/>
    </source>
</evidence>
<sequence length="155" mass="17948">MGIERFSVYDSTDELQANASEIVKRQSACLHHWIHTSHPSSTKSRPALKFSILSSKDGRSRLARLTQSIIEKGIPSSQIDLQMVDTLVHDETMSDPDLMLVYDGLPHNYLSLDGFPPWHIPLTEFIHEPQYHHLDYHLFAKTLYRYSKVEQRFGR</sequence>
<dbReference type="GO" id="GO:1904423">
    <property type="term" value="C:dehydrodolichyl diphosphate synthase complex"/>
    <property type="evidence" value="ECO:0007669"/>
    <property type="project" value="InterPro"/>
</dbReference>
<evidence type="ECO:0000313" key="13">
    <source>
        <dbReference type="EMBL" id="ORY91134.1"/>
    </source>
</evidence>
<organism evidence="13 14">
    <name type="scientific">Syncephalastrum racemosum</name>
    <name type="common">Filamentous fungus</name>
    <dbReference type="NCBI Taxonomy" id="13706"/>
    <lineage>
        <taxon>Eukaryota</taxon>
        <taxon>Fungi</taxon>
        <taxon>Fungi incertae sedis</taxon>
        <taxon>Mucoromycota</taxon>
        <taxon>Mucoromycotina</taxon>
        <taxon>Mucoromycetes</taxon>
        <taxon>Mucorales</taxon>
        <taxon>Syncephalastraceae</taxon>
        <taxon>Syncephalastrum</taxon>
    </lineage>
</organism>
<evidence type="ECO:0000256" key="11">
    <source>
        <dbReference type="ARBA" id="ARBA00023136"/>
    </source>
</evidence>
<dbReference type="InterPro" id="IPR038887">
    <property type="entry name" value="Nus1/NgBR"/>
</dbReference>
<dbReference type="AlphaFoldDB" id="A0A1X2H136"/>
<evidence type="ECO:0000256" key="10">
    <source>
        <dbReference type="ARBA" id="ARBA00022989"/>
    </source>
</evidence>
<dbReference type="InterPro" id="IPR036424">
    <property type="entry name" value="UPP_synth-like_sf"/>
</dbReference>
<keyword evidence="10" id="KW-1133">Transmembrane helix</keyword>
<dbReference type="Proteomes" id="UP000242180">
    <property type="component" value="Unassembled WGS sequence"/>
</dbReference>
<reference evidence="13 14" key="1">
    <citation type="submission" date="2016-07" db="EMBL/GenBank/DDBJ databases">
        <title>Pervasive Adenine N6-methylation of Active Genes in Fungi.</title>
        <authorList>
            <consortium name="DOE Joint Genome Institute"/>
            <person name="Mondo S.J."/>
            <person name="Dannebaum R.O."/>
            <person name="Kuo R.C."/>
            <person name="Labutti K."/>
            <person name="Haridas S."/>
            <person name="Kuo A."/>
            <person name="Salamov A."/>
            <person name="Ahrendt S.R."/>
            <person name="Lipzen A."/>
            <person name="Sullivan W."/>
            <person name="Andreopoulos W.B."/>
            <person name="Clum A."/>
            <person name="Lindquist E."/>
            <person name="Daum C."/>
            <person name="Ramamoorthy G.K."/>
            <person name="Gryganskyi A."/>
            <person name="Culley D."/>
            <person name="Magnuson J.K."/>
            <person name="James T.Y."/>
            <person name="O'Malley M.A."/>
            <person name="Stajich J.E."/>
            <person name="Spatafora J.W."/>
            <person name="Visel A."/>
            <person name="Grigoriev I.V."/>
        </authorList>
    </citation>
    <scope>NUCLEOTIDE SEQUENCE [LARGE SCALE GENOMIC DNA]</scope>
    <source>
        <strain evidence="13 14">NRRL 2496</strain>
    </source>
</reference>
<evidence type="ECO:0000256" key="7">
    <source>
        <dbReference type="ARBA" id="ARBA00022692"/>
    </source>
</evidence>
<dbReference type="EMBL" id="MCGN01000011">
    <property type="protein sequence ID" value="ORY91134.1"/>
    <property type="molecule type" value="Genomic_DNA"/>
</dbReference>
<evidence type="ECO:0000256" key="4">
    <source>
        <dbReference type="ARBA" id="ARBA00005432"/>
    </source>
</evidence>
<keyword evidence="8" id="KW-0256">Endoplasmic reticulum</keyword>
<dbReference type="UniPathway" id="UPA00378"/>
<evidence type="ECO:0000256" key="1">
    <source>
        <dbReference type="ARBA" id="ARBA00001946"/>
    </source>
</evidence>
<dbReference type="PANTHER" id="PTHR21528:SF0">
    <property type="entry name" value="DEHYDRODOLICHYL DIPHOSPHATE SYNTHASE COMPLEX SUBUNIT NUS1"/>
    <property type="match status" value="1"/>
</dbReference>
<proteinExistence type="inferred from homology"/>
<keyword evidence="9" id="KW-0460">Magnesium</keyword>
<dbReference type="OMA" id="TEFIHEP"/>
<dbReference type="OrthoDB" id="19639at2759"/>